<keyword evidence="4" id="KW-1003">Cell membrane</keyword>
<evidence type="ECO:0000313" key="16">
    <source>
        <dbReference type="Proteomes" id="UP000229329"/>
    </source>
</evidence>
<evidence type="ECO:0000256" key="5">
    <source>
        <dbReference type="ARBA" id="ARBA00022617"/>
    </source>
</evidence>
<evidence type="ECO:0000256" key="13">
    <source>
        <dbReference type="SAM" id="Phobius"/>
    </source>
</evidence>
<accession>A0A2M8S2N7</accession>
<feature type="transmembrane region" description="Helical" evidence="13">
    <location>
        <begin position="139"/>
        <end position="160"/>
    </location>
</feature>
<evidence type="ECO:0000256" key="6">
    <source>
        <dbReference type="ARBA" id="ARBA00022692"/>
    </source>
</evidence>
<reference evidence="15 16" key="1">
    <citation type="submission" date="2017-11" db="EMBL/GenBank/DDBJ databases">
        <title>Reclassification of Bisgaard taxon 7 as Conservatibacter flavescens gen. nov., sp. nov.</title>
        <authorList>
            <person name="Christensen H."/>
        </authorList>
    </citation>
    <scope>NUCLEOTIDE SEQUENCE [LARGE SCALE GENOMIC DNA]</scope>
    <source>
        <strain evidence="15 16">7_4</strain>
    </source>
</reference>
<feature type="domain" description="Cytochrome b561 bacterial/Ni-hydrogenase" evidence="14">
    <location>
        <begin position="9"/>
        <end position="171"/>
    </location>
</feature>
<dbReference type="PANTHER" id="PTHR30529:SF1">
    <property type="entry name" value="CYTOCHROME B561 HOMOLOG 2"/>
    <property type="match status" value="1"/>
</dbReference>
<protein>
    <submittedName>
        <fullName evidence="15">Cytochrome B</fullName>
    </submittedName>
</protein>
<dbReference type="RefSeq" id="WP_100288775.1">
    <property type="nucleotide sequence ID" value="NZ_PHHA01000014.1"/>
</dbReference>
<dbReference type="InterPro" id="IPR016174">
    <property type="entry name" value="Di-haem_cyt_TM"/>
</dbReference>
<feature type="transmembrane region" description="Helical" evidence="13">
    <location>
        <begin position="80"/>
        <end position="101"/>
    </location>
</feature>
<evidence type="ECO:0000256" key="1">
    <source>
        <dbReference type="ARBA" id="ARBA00001970"/>
    </source>
</evidence>
<evidence type="ECO:0000256" key="12">
    <source>
        <dbReference type="ARBA" id="ARBA00037975"/>
    </source>
</evidence>
<dbReference type="GO" id="GO:0022904">
    <property type="term" value="P:respiratory electron transport chain"/>
    <property type="evidence" value="ECO:0007669"/>
    <property type="project" value="InterPro"/>
</dbReference>
<keyword evidence="6 13" id="KW-0812">Transmembrane</keyword>
<dbReference type="EMBL" id="PHHA01000014">
    <property type="protein sequence ID" value="PJG85377.1"/>
    <property type="molecule type" value="Genomic_DNA"/>
</dbReference>
<evidence type="ECO:0000256" key="9">
    <source>
        <dbReference type="ARBA" id="ARBA00022989"/>
    </source>
</evidence>
<evidence type="ECO:0000256" key="10">
    <source>
        <dbReference type="ARBA" id="ARBA00023004"/>
    </source>
</evidence>
<keyword evidence="7" id="KW-0479">Metal-binding</keyword>
<feature type="transmembrane region" description="Helical" evidence="13">
    <location>
        <begin position="15"/>
        <end position="36"/>
    </location>
</feature>
<evidence type="ECO:0000256" key="11">
    <source>
        <dbReference type="ARBA" id="ARBA00023136"/>
    </source>
</evidence>
<dbReference type="GO" id="GO:0020037">
    <property type="term" value="F:heme binding"/>
    <property type="evidence" value="ECO:0007669"/>
    <property type="project" value="TreeGrafter"/>
</dbReference>
<dbReference type="Pfam" id="PF01292">
    <property type="entry name" value="Ni_hydr_CYTB"/>
    <property type="match status" value="1"/>
</dbReference>
<keyword evidence="10" id="KW-0408">Iron</keyword>
<dbReference type="SUPFAM" id="SSF81342">
    <property type="entry name" value="Transmembrane di-heme cytochromes"/>
    <property type="match status" value="1"/>
</dbReference>
<dbReference type="PANTHER" id="PTHR30529">
    <property type="entry name" value="CYTOCHROME B561"/>
    <property type="match status" value="1"/>
</dbReference>
<dbReference type="GO" id="GO:0009055">
    <property type="term" value="F:electron transfer activity"/>
    <property type="evidence" value="ECO:0007669"/>
    <property type="project" value="InterPro"/>
</dbReference>
<evidence type="ECO:0000259" key="14">
    <source>
        <dbReference type="Pfam" id="PF01292"/>
    </source>
</evidence>
<dbReference type="OrthoDB" id="9793784at2"/>
<keyword evidence="11 13" id="KW-0472">Membrane</keyword>
<comment type="subcellular location">
    <subcellularLocation>
        <location evidence="2">Cell membrane</location>
        <topology evidence="2">Multi-pass membrane protein</topology>
    </subcellularLocation>
</comment>
<organism evidence="15 16">
    <name type="scientific">Conservatibacter flavescens</name>
    <dbReference type="NCBI Taxonomy" id="28161"/>
    <lineage>
        <taxon>Bacteria</taxon>
        <taxon>Pseudomonadati</taxon>
        <taxon>Pseudomonadota</taxon>
        <taxon>Gammaproteobacteria</taxon>
        <taxon>Pasteurellales</taxon>
        <taxon>Pasteurellaceae</taxon>
        <taxon>Conservatibacter</taxon>
    </lineage>
</organism>
<keyword evidence="16" id="KW-1185">Reference proteome</keyword>
<dbReference type="Gene3D" id="1.20.950.20">
    <property type="entry name" value="Transmembrane di-heme cytochromes, Chain C"/>
    <property type="match status" value="1"/>
</dbReference>
<evidence type="ECO:0000256" key="4">
    <source>
        <dbReference type="ARBA" id="ARBA00022475"/>
    </source>
</evidence>
<keyword evidence="5" id="KW-0349">Heme</keyword>
<sequence>MHSDNRQYYGTISRVLHWLMAIAFAYILFTAIAGTLNDDYSKLLRNSHKSVGTILWVLIIIRAIWALLNRHRRPPAANILVSLGHFVLYLLMLIIPTVALIRQYGGARGSLEVFGVEVMKGAETRIDWMVALGSQWHSLLGWILFILVAGHIVMAIVHQIKGDKVLNRMAGKR</sequence>
<evidence type="ECO:0000256" key="2">
    <source>
        <dbReference type="ARBA" id="ARBA00004651"/>
    </source>
</evidence>
<dbReference type="Proteomes" id="UP000229329">
    <property type="component" value="Unassembled WGS sequence"/>
</dbReference>
<dbReference type="GO" id="GO:0005886">
    <property type="term" value="C:plasma membrane"/>
    <property type="evidence" value="ECO:0007669"/>
    <property type="project" value="UniProtKB-SubCell"/>
</dbReference>
<name>A0A2M8S2N7_9PAST</name>
<evidence type="ECO:0000256" key="7">
    <source>
        <dbReference type="ARBA" id="ARBA00022723"/>
    </source>
</evidence>
<comment type="caution">
    <text evidence="15">The sequence shown here is derived from an EMBL/GenBank/DDBJ whole genome shotgun (WGS) entry which is preliminary data.</text>
</comment>
<evidence type="ECO:0000313" key="15">
    <source>
        <dbReference type="EMBL" id="PJG85377.1"/>
    </source>
</evidence>
<dbReference type="AlphaFoldDB" id="A0A2M8S2N7"/>
<keyword evidence="9 13" id="KW-1133">Transmembrane helix</keyword>
<feature type="transmembrane region" description="Helical" evidence="13">
    <location>
        <begin position="48"/>
        <end position="68"/>
    </location>
</feature>
<keyword evidence="8" id="KW-0249">Electron transport</keyword>
<dbReference type="InterPro" id="IPR052168">
    <property type="entry name" value="Cytochrome_b561_oxidase"/>
</dbReference>
<evidence type="ECO:0000256" key="8">
    <source>
        <dbReference type="ARBA" id="ARBA00022982"/>
    </source>
</evidence>
<dbReference type="InterPro" id="IPR011577">
    <property type="entry name" value="Cyt_b561_bac/Ni-Hgenase"/>
</dbReference>
<dbReference type="GO" id="GO:0046872">
    <property type="term" value="F:metal ion binding"/>
    <property type="evidence" value="ECO:0007669"/>
    <property type="project" value="UniProtKB-KW"/>
</dbReference>
<gene>
    <name evidence="15" type="ORF">CVP05_06530</name>
</gene>
<evidence type="ECO:0000256" key="3">
    <source>
        <dbReference type="ARBA" id="ARBA00022448"/>
    </source>
</evidence>
<keyword evidence="3" id="KW-0813">Transport</keyword>
<proteinExistence type="inferred from homology"/>
<comment type="similarity">
    <text evidence="12">Belongs to the cytochrome b561 family.</text>
</comment>
<comment type="cofactor">
    <cofactor evidence="1">
        <name>heme b</name>
        <dbReference type="ChEBI" id="CHEBI:60344"/>
    </cofactor>
</comment>